<dbReference type="PANTHER" id="PTHR35394">
    <property type="entry name" value="DUF3176 DOMAIN-CONTAINING PROTEIN"/>
    <property type="match status" value="1"/>
</dbReference>
<keyword evidence="1" id="KW-0812">Transmembrane</keyword>
<dbReference type="Pfam" id="PF11374">
    <property type="entry name" value="DUF3176"/>
    <property type="match status" value="1"/>
</dbReference>
<evidence type="ECO:0000313" key="3">
    <source>
        <dbReference type="Proteomes" id="UP000578531"/>
    </source>
</evidence>
<keyword evidence="1" id="KW-0472">Membrane</keyword>
<feature type="transmembrane region" description="Helical" evidence="1">
    <location>
        <begin position="67"/>
        <end position="88"/>
    </location>
</feature>
<feature type="transmembrane region" description="Helical" evidence="1">
    <location>
        <begin position="108"/>
        <end position="129"/>
    </location>
</feature>
<keyword evidence="3" id="KW-1185">Reference proteome</keyword>
<proteinExistence type="predicted"/>
<dbReference type="Proteomes" id="UP000578531">
    <property type="component" value="Unassembled WGS sequence"/>
</dbReference>
<dbReference type="AlphaFoldDB" id="A0A8H6L3A2"/>
<accession>A0A8H6L3A2</accession>
<dbReference type="OrthoDB" id="5242705at2759"/>
<dbReference type="InterPro" id="IPR021514">
    <property type="entry name" value="DUF3176"/>
</dbReference>
<dbReference type="RefSeq" id="XP_037163402.1">
    <property type="nucleotide sequence ID" value="XM_037309725.1"/>
</dbReference>
<dbReference type="EMBL" id="JACCJC010000033">
    <property type="protein sequence ID" value="KAF6233995.1"/>
    <property type="molecule type" value="Genomic_DNA"/>
</dbReference>
<evidence type="ECO:0000313" key="2">
    <source>
        <dbReference type="EMBL" id="KAF6233995.1"/>
    </source>
</evidence>
<sequence length="186" mass="20912">MKSYHFPSTLDPALAAKLSWETIREGSKNAVDPESDVGPLIEPPIKKYMQDSKPSPNKTARISCLRWWLPEIFASLLSVTSLASLAIFVRQYHGRSLQELKVDLPSWLTLNTLIATLSALTRVALMVPIESAMSQKVWLWLSESRSASKRRGQLRDLELSDAASRGSWGSLLLLLKAEKRRLRRLG</sequence>
<comment type="caution">
    <text evidence="2">The sequence shown here is derived from an EMBL/GenBank/DDBJ whole genome shotgun (WGS) entry which is preliminary data.</text>
</comment>
<gene>
    <name evidence="2" type="ORF">HO173_007825</name>
</gene>
<organism evidence="2 3">
    <name type="scientific">Letharia columbiana</name>
    <dbReference type="NCBI Taxonomy" id="112416"/>
    <lineage>
        <taxon>Eukaryota</taxon>
        <taxon>Fungi</taxon>
        <taxon>Dikarya</taxon>
        <taxon>Ascomycota</taxon>
        <taxon>Pezizomycotina</taxon>
        <taxon>Lecanoromycetes</taxon>
        <taxon>OSLEUM clade</taxon>
        <taxon>Lecanoromycetidae</taxon>
        <taxon>Lecanorales</taxon>
        <taxon>Lecanorineae</taxon>
        <taxon>Parmeliaceae</taxon>
        <taxon>Letharia</taxon>
    </lineage>
</organism>
<protein>
    <submittedName>
        <fullName evidence="2">Uncharacterized protein</fullName>
    </submittedName>
</protein>
<keyword evidence="1" id="KW-1133">Transmembrane helix</keyword>
<dbReference type="GeneID" id="59289481"/>
<reference evidence="2 3" key="1">
    <citation type="journal article" date="2020" name="Genomics">
        <title>Complete, high-quality genomes from long-read metagenomic sequencing of two wolf lichen thalli reveals enigmatic genome architecture.</title>
        <authorList>
            <person name="McKenzie S.K."/>
            <person name="Walston R.F."/>
            <person name="Allen J.L."/>
        </authorList>
    </citation>
    <scope>NUCLEOTIDE SEQUENCE [LARGE SCALE GENOMIC DNA]</scope>
    <source>
        <strain evidence="2">WasteWater2</strain>
    </source>
</reference>
<evidence type="ECO:0000256" key="1">
    <source>
        <dbReference type="SAM" id="Phobius"/>
    </source>
</evidence>
<name>A0A8H6L3A2_9LECA</name>
<dbReference type="PANTHER" id="PTHR35394:SF5">
    <property type="entry name" value="DUF3176 DOMAIN-CONTAINING PROTEIN"/>
    <property type="match status" value="1"/>
</dbReference>